<accession>A0ABT3QFH3</accession>
<dbReference type="InterPro" id="IPR036844">
    <property type="entry name" value="Hint_dom_sf"/>
</dbReference>
<reference evidence="2 3" key="1">
    <citation type="submission" date="2022-11" db="EMBL/GenBank/DDBJ databases">
        <title>Genome sequencing of Acetobacter type strain.</title>
        <authorList>
            <person name="Heo J."/>
            <person name="Lee D."/>
            <person name="Han B.-H."/>
            <person name="Hong S.-B."/>
            <person name="Kwon S.-W."/>
        </authorList>
    </citation>
    <scope>NUCLEOTIDE SEQUENCE [LARGE SCALE GENOMIC DNA]</scope>
    <source>
        <strain evidence="2 3">KACC 21253</strain>
    </source>
</reference>
<dbReference type="Gene3D" id="2.170.16.10">
    <property type="entry name" value="Hedgehog/Intein (Hint) domain"/>
    <property type="match status" value="1"/>
</dbReference>
<dbReference type="SUPFAM" id="SSF51294">
    <property type="entry name" value="Hedgehog/intein (Hint) domain"/>
    <property type="match status" value="1"/>
</dbReference>
<feature type="domain" description="Hedgehog/Intein (Hint)" evidence="1">
    <location>
        <begin position="717"/>
        <end position="858"/>
    </location>
</feature>
<dbReference type="Proteomes" id="UP001301152">
    <property type="component" value="Unassembled WGS sequence"/>
</dbReference>
<comment type="caution">
    <text evidence="2">The sequence shown here is derived from an EMBL/GenBank/DDBJ whole genome shotgun (WGS) entry which is preliminary data.</text>
</comment>
<keyword evidence="3" id="KW-1185">Reference proteome</keyword>
<protein>
    <submittedName>
        <fullName evidence="2">Hint domain-containing protein</fullName>
    </submittedName>
</protein>
<evidence type="ECO:0000259" key="1">
    <source>
        <dbReference type="Pfam" id="PF13403"/>
    </source>
</evidence>
<dbReference type="Gene3D" id="2.160.20.20">
    <property type="match status" value="1"/>
</dbReference>
<dbReference type="Pfam" id="PF13403">
    <property type="entry name" value="Hint_2"/>
    <property type="match status" value="1"/>
</dbReference>
<evidence type="ECO:0000313" key="3">
    <source>
        <dbReference type="Proteomes" id="UP001301152"/>
    </source>
</evidence>
<name>A0ABT3QFH3_9PROT</name>
<dbReference type="InterPro" id="IPR012332">
    <property type="entry name" value="Autotransporter_pectin_lyase_C"/>
</dbReference>
<gene>
    <name evidence="2" type="ORF">OQ497_08660</name>
</gene>
<dbReference type="EMBL" id="JAPIUZ010000004">
    <property type="protein sequence ID" value="MCX2564028.1"/>
    <property type="molecule type" value="Genomic_DNA"/>
</dbReference>
<organism evidence="2 3">
    <name type="scientific">Acetobacter thailandicus</name>
    <dbReference type="NCBI Taxonomy" id="1502842"/>
    <lineage>
        <taxon>Bacteria</taxon>
        <taxon>Pseudomonadati</taxon>
        <taxon>Pseudomonadota</taxon>
        <taxon>Alphaproteobacteria</taxon>
        <taxon>Acetobacterales</taxon>
        <taxon>Acetobacteraceae</taxon>
        <taxon>Acetobacter</taxon>
    </lineage>
</organism>
<sequence length="1063" mass="108622">MSTSASTVIVKSGGTLKDTSLVNGTLYASSGAISDENSLNSVAAYFLSGSVSENDSFYTTSGNSLKYVYVSSGAALYSPVISSGGFVYLSSGGFISGGSLSTSGVLSASAGSVVTNFGEIAGGSATFSGSYGNNLSAPVTYGQILTGSWTAAESSAGIVTYTSGTTTVSGAVSLAGGATLNIQAGTVVSGLGTVSGGIATVNVASGATLLDSYIQNGYVNVASGGTTSGNKIDSTVLTLSAGASSVEDIIYYDKNYGADMTYVSSGAFLINPVLSSGGTASVLAGGVVSGGEIYASGGLISATGASVSGLNYVADGFTNSANYNAASVVPTSALEFSYSSTSLTGTWSAVLNNDNQTVYQSGSTIVSGAVSLAGGATLNIQSGAVVSGLYASGGAGVIHIASGGELISSYLGYTNIYVSSGGTTSANQYNADAIYISAGGSSLGDTYYAKDAYSQNTAIVSSGGYVSGADVLPGGNIIVYNGGTYAGGYVVTGTIVAPERTIPGGVVTSNTGATVSDVTVVGEDVTNMLSGNTIGSGASPVLTFSYSATSLTGIWSAVLNSDKQTVYQSNTTVVSGPVYLTNGLTLHIESGAVVSGVNTQSGGIDNIYVSSGGTLADSYIQNGYVYISSGGVTSANQFNSDPVYVSSGATSVDDIYYNSAYGVDPVYVSSGGTLSNAYVLTGGNVLASSGSVVQDIVSYGGSVSSVDGTITNDSGNPCFLAGANFQTPEGDVVVENLREGDVVATYNPDNGAFEYSKVTWVGKGRRHASVHLEDDLSGYPVRILRDALADGVPSADLLITSEHSLFFNGGFVPVRMLVNGYSVFYDKNISEYEYYHVETEKHSVLIASNVLSESYLDTGNRKGFVQTGQVVRLGAVKHDWETDAVAPLTVSRDVVEPVYRSIEERAVQLGLVKHREEPEHVVDHGLYLLTQNGGVIRQVRNIDGKALFMLPAGVESVVLMSRASRPCDVIGPFVDDRRQLGVLVGEIVLTEGNDLRHITTHAEKFDMSGWHGLEGGPARWTNGAASLPLSRRAPSDIASLSVQICQAGPYLAENKKRKAVQVA</sequence>
<dbReference type="InterPro" id="IPR028992">
    <property type="entry name" value="Hedgehog/Intein_dom"/>
</dbReference>
<evidence type="ECO:0000313" key="2">
    <source>
        <dbReference type="EMBL" id="MCX2564028.1"/>
    </source>
</evidence>
<proteinExistence type="predicted"/>
<dbReference type="RefSeq" id="WP_173560232.1">
    <property type="nucleotide sequence ID" value="NZ_JAPIUZ010000004.1"/>
</dbReference>